<dbReference type="OrthoDB" id="8419758at2"/>
<keyword evidence="1" id="KW-0472">Membrane</keyword>
<evidence type="ECO:0000313" key="4">
    <source>
        <dbReference type="Proteomes" id="UP000186019"/>
    </source>
</evidence>
<evidence type="ECO:0000256" key="2">
    <source>
        <dbReference type="SAM" id="SignalP"/>
    </source>
</evidence>
<feature type="transmembrane region" description="Helical" evidence="1">
    <location>
        <begin position="54"/>
        <end position="77"/>
    </location>
</feature>
<dbReference type="STRING" id="573024.SAMN05216208_1675"/>
<dbReference type="EMBL" id="FTNV01000001">
    <property type="protein sequence ID" value="SIR90511.1"/>
    <property type="molecule type" value="Genomic_DNA"/>
</dbReference>
<keyword evidence="2" id="KW-0732">Signal</keyword>
<keyword evidence="1" id="KW-1133">Transmembrane helix</keyword>
<feature type="transmembrane region" description="Helical" evidence="1">
    <location>
        <begin position="122"/>
        <end position="140"/>
    </location>
</feature>
<keyword evidence="4" id="KW-1185">Reference proteome</keyword>
<dbReference type="AlphaFoldDB" id="A0A1N7EQY8"/>
<feature type="transmembrane region" description="Helical" evidence="1">
    <location>
        <begin position="84"/>
        <end position="102"/>
    </location>
</feature>
<reference evidence="3 4" key="1">
    <citation type="submission" date="2017-01" db="EMBL/GenBank/DDBJ databases">
        <authorList>
            <person name="Mah S.A."/>
            <person name="Swanson W.J."/>
            <person name="Moy G.W."/>
            <person name="Vacquier V.D."/>
        </authorList>
    </citation>
    <scope>NUCLEOTIDE SEQUENCE [LARGE SCALE GENOMIC DNA]</scope>
    <source>
        <strain evidence="3 4">DSM 29590</strain>
    </source>
</reference>
<protein>
    <submittedName>
        <fullName evidence="3">Uncharacterized protein</fullName>
    </submittedName>
</protein>
<organism evidence="3 4">
    <name type="scientific">Roseovarius nanhaiticus</name>
    <dbReference type="NCBI Taxonomy" id="573024"/>
    <lineage>
        <taxon>Bacteria</taxon>
        <taxon>Pseudomonadati</taxon>
        <taxon>Pseudomonadota</taxon>
        <taxon>Alphaproteobacteria</taxon>
        <taxon>Rhodobacterales</taxon>
        <taxon>Roseobacteraceae</taxon>
        <taxon>Roseovarius</taxon>
    </lineage>
</organism>
<evidence type="ECO:0000256" key="1">
    <source>
        <dbReference type="SAM" id="Phobius"/>
    </source>
</evidence>
<evidence type="ECO:0000313" key="3">
    <source>
        <dbReference type="EMBL" id="SIR90511.1"/>
    </source>
</evidence>
<keyword evidence="1" id="KW-0812">Transmembrane</keyword>
<dbReference type="Proteomes" id="UP000186019">
    <property type="component" value="Unassembled WGS sequence"/>
</dbReference>
<feature type="signal peptide" evidence="2">
    <location>
        <begin position="1"/>
        <end position="25"/>
    </location>
</feature>
<proteinExistence type="predicted"/>
<feature type="chain" id="PRO_5009941469" evidence="2">
    <location>
        <begin position="26"/>
        <end position="147"/>
    </location>
</feature>
<dbReference type="RefSeq" id="WP_139194233.1">
    <property type="nucleotide sequence ID" value="NZ_FOAC01000001.1"/>
</dbReference>
<gene>
    <name evidence="3" type="ORF">SAMN05421666_0460</name>
</gene>
<accession>A0A1N7EQY8</accession>
<sequence length="147" mass="14894">MGPVRRGLTAAAPLAAMLAALLTQATATLAQEAATVTGVCKDERPLWDGTPVSMLGEAVILFSSPAALILLAASAIAVALRSSWGALALCVLWSGLTMLIAAADPTGLRAEAFAEGCRASPALFIVAVAAICGAMILHTSRKPRPAE</sequence>
<name>A0A1N7EQY8_9RHOB</name>